<protein>
    <submittedName>
        <fullName evidence="2">Uncharacterized protein</fullName>
    </submittedName>
</protein>
<dbReference type="RefSeq" id="XP_062634138.1">
    <property type="nucleotide sequence ID" value="XM_062784675.1"/>
</dbReference>
<proteinExistence type="predicted"/>
<dbReference type="AlphaFoldDB" id="A0AAN6ZJI1"/>
<keyword evidence="1" id="KW-0732">Signal</keyword>
<comment type="caution">
    <text evidence="2">The sequence shown here is derived from an EMBL/GenBank/DDBJ whole genome shotgun (WGS) entry which is preliminary data.</text>
</comment>
<reference evidence="2" key="1">
    <citation type="journal article" date="2023" name="Mol. Phylogenet. Evol.">
        <title>Genome-scale phylogeny and comparative genomics of the fungal order Sordariales.</title>
        <authorList>
            <person name="Hensen N."/>
            <person name="Bonometti L."/>
            <person name="Westerberg I."/>
            <person name="Brannstrom I.O."/>
            <person name="Guillou S."/>
            <person name="Cros-Aarteil S."/>
            <person name="Calhoun S."/>
            <person name="Haridas S."/>
            <person name="Kuo A."/>
            <person name="Mondo S."/>
            <person name="Pangilinan J."/>
            <person name="Riley R."/>
            <person name="LaButti K."/>
            <person name="Andreopoulos B."/>
            <person name="Lipzen A."/>
            <person name="Chen C."/>
            <person name="Yan M."/>
            <person name="Daum C."/>
            <person name="Ng V."/>
            <person name="Clum A."/>
            <person name="Steindorff A."/>
            <person name="Ohm R.A."/>
            <person name="Martin F."/>
            <person name="Silar P."/>
            <person name="Natvig D.O."/>
            <person name="Lalanne C."/>
            <person name="Gautier V."/>
            <person name="Ament-Velasquez S.L."/>
            <person name="Kruys A."/>
            <person name="Hutchinson M.I."/>
            <person name="Powell A.J."/>
            <person name="Barry K."/>
            <person name="Miller A.N."/>
            <person name="Grigoriev I.V."/>
            <person name="Debuchy R."/>
            <person name="Gladieux P."/>
            <person name="Hiltunen Thoren M."/>
            <person name="Johannesson H."/>
        </authorList>
    </citation>
    <scope>NUCLEOTIDE SEQUENCE</scope>
    <source>
        <strain evidence="2">CBS 141.50</strain>
    </source>
</reference>
<name>A0AAN6ZJI1_9PEZI</name>
<reference evidence="2" key="2">
    <citation type="submission" date="2023-05" db="EMBL/GenBank/DDBJ databases">
        <authorList>
            <consortium name="Lawrence Berkeley National Laboratory"/>
            <person name="Steindorff A."/>
            <person name="Hensen N."/>
            <person name="Bonometti L."/>
            <person name="Westerberg I."/>
            <person name="Brannstrom I.O."/>
            <person name="Guillou S."/>
            <person name="Cros-Aarteil S."/>
            <person name="Calhoun S."/>
            <person name="Haridas S."/>
            <person name="Kuo A."/>
            <person name="Mondo S."/>
            <person name="Pangilinan J."/>
            <person name="Riley R."/>
            <person name="Labutti K."/>
            <person name="Andreopoulos B."/>
            <person name="Lipzen A."/>
            <person name="Chen C."/>
            <person name="Yanf M."/>
            <person name="Daum C."/>
            <person name="Ng V."/>
            <person name="Clum A."/>
            <person name="Ohm R."/>
            <person name="Martin F."/>
            <person name="Silar P."/>
            <person name="Natvig D."/>
            <person name="Lalanne C."/>
            <person name="Gautier V."/>
            <person name="Ament-Velasquez S.L."/>
            <person name="Kruys A."/>
            <person name="Hutchinson M.I."/>
            <person name="Powell A.J."/>
            <person name="Barry K."/>
            <person name="Miller A.N."/>
            <person name="Grigoriev I.V."/>
            <person name="Debuchy R."/>
            <person name="Gladieux P."/>
            <person name="Thoren M.H."/>
            <person name="Johannesson H."/>
        </authorList>
    </citation>
    <scope>NUCLEOTIDE SEQUENCE</scope>
    <source>
        <strain evidence="2">CBS 141.50</strain>
    </source>
</reference>
<dbReference type="GeneID" id="87821288"/>
<dbReference type="Proteomes" id="UP001302676">
    <property type="component" value="Unassembled WGS sequence"/>
</dbReference>
<feature type="chain" id="PRO_5043002962" evidence="1">
    <location>
        <begin position="17"/>
        <end position="162"/>
    </location>
</feature>
<evidence type="ECO:0000313" key="3">
    <source>
        <dbReference type="Proteomes" id="UP001302676"/>
    </source>
</evidence>
<feature type="signal peptide" evidence="1">
    <location>
        <begin position="1"/>
        <end position="16"/>
    </location>
</feature>
<gene>
    <name evidence="2" type="ORF">C8A04DRAFT_39673</name>
</gene>
<dbReference type="EMBL" id="MU853624">
    <property type="protein sequence ID" value="KAK4140767.1"/>
    <property type="molecule type" value="Genomic_DNA"/>
</dbReference>
<organism evidence="2 3">
    <name type="scientific">Dichotomopilus funicola</name>
    <dbReference type="NCBI Taxonomy" id="1934379"/>
    <lineage>
        <taxon>Eukaryota</taxon>
        <taxon>Fungi</taxon>
        <taxon>Dikarya</taxon>
        <taxon>Ascomycota</taxon>
        <taxon>Pezizomycotina</taxon>
        <taxon>Sordariomycetes</taxon>
        <taxon>Sordariomycetidae</taxon>
        <taxon>Sordariales</taxon>
        <taxon>Chaetomiaceae</taxon>
        <taxon>Dichotomopilus</taxon>
    </lineage>
</organism>
<keyword evidence="3" id="KW-1185">Reference proteome</keyword>
<sequence length="162" mass="18052">MKLFAALTTLLALAIASPVEVAIKKDDALEKRDTEIVYLVNCRHLTSCCGPETHSSHIAYYAASGQSHNGETPANDNVCTVDSSNYAWWEQDGKKCTFPTGVTFTSHIDSDAQSRPLYSWSGWGSNGFKNWDCYRDDGHKLYEYSGPEWATVCSSVYYCKPQ</sequence>
<evidence type="ECO:0000256" key="1">
    <source>
        <dbReference type="SAM" id="SignalP"/>
    </source>
</evidence>
<accession>A0AAN6ZJI1</accession>
<evidence type="ECO:0000313" key="2">
    <source>
        <dbReference type="EMBL" id="KAK4140767.1"/>
    </source>
</evidence>